<feature type="transmembrane region" description="Helical" evidence="8">
    <location>
        <begin position="129"/>
        <end position="147"/>
    </location>
</feature>
<feature type="region of interest" description="Disordered" evidence="7">
    <location>
        <begin position="74"/>
        <end position="96"/>
    </location>
</feature>
<keyword evidence="5 8" id="KW-1133">Transmembrane helix</keyword>
<evidence type="ECO:0000256" key="7">
    <source>
        <dbReference type="SAM" id="MobiDB-lite"/>
    </source>
</evidence>
<comment type="subcellular location">
    <subcellularLocation>
        <location evidence="1">Cell inner membrane</location>
        <topology evidence="1">Multi-pass membrane protein</topology>
    </subcellularLocation>
</comment>
<dbReference type="PANTHER" id="PTHR33362:SF3">
    <property type="entry name" value="SIALIC ACID TRAP TRANSPORTER PERMEASE PROTEIN SIAT"/>
    <property type="match status" value="1"/>
</dbReference>
<organism evidence="10 11">
    <name type="scientific">Leptospira kmetyi</name>
    <dbReference type="NCBI Taxonomy" id="408139"/>
    <lineage>
        <taxon>Bacteria</taxon>
        <taxon>Pseudomonadati</taxon>
        <taxon>Spirochaetota</taxon>
        <taxon>Spirochaetia</taxon>
        <taxon>Leptospirales</taxon>
        <taxon>Leptospiraceae</taxon>
        <taxon>Leptospira</taxon>
    </lineage>
</organism>
<dbReference type="InterPro" id="IPR004681">
    <property type="entry name" value="TRAP_DctM"/>
</dbReference>
<keyword evidence="4 8" id="KW-0812">Transmembrane</keyword>
<feature type="transmembrane region" description="Helical" evidence="8">
    <location>
        <begin position="546"/>
        <end position="573"/>
    </location>
</feature>
<protein>
    <submittedName>
        <fullName evidence="10">TRAP transporter large permease subunit</fullName>
    </submittedName>
</protein>
<dbReference type="GO" id="GO:0022857">
    <property type="term" value="F:transmembrane transporter activity"/>
    <property type="evidence" value="ECO:0007669"/>
    <property type="project" value="TreeGrafter"/>
</dbReference>
<evidence type="ECO:0000313" key="10">
    <source>
        <dbReference type="EMBL" id="AYV54121.1"/>
    </source>
</evidence>
<dbReference type="InterPro" id="IPR010656">
    <property type="entry name" value="DctM"/>
</dbReference>
<name>A0AAD0UJQ7_9LEPT</name>
<evidence type="ECO:0000313" key="11">
    <source>
        <dbReference type="Proteomes" id="UP000276407"/>
    </source>
</evidence>
<keyword evidence="2" id="KW-1003">Cell membrane</keyword>
<feature type="transmembrane region" description="Helical" evidence="8">
    <location>
        <begin position="168"/>
        <end position="187"/>
    </location>
</feature>
<feature type="transmembrane region" description="Helical" evidence="8">
    <location>
        <begin position="585"/>
        <end position="606"/>
    </location>
</feature>
<evidence type="ECO:0000256" key="2">
    <source>
        <dbReference type="ARBA" id="ARBA00022475"/>
    </source>
</evidence>
<keyword evidence="6 8" id="KW-0472">Membrane</keyword>
<accession>A0AAD0UJQ7</accession>
<feature type="transmembrane region" description="Helical" evidence="8">
    <location>
        <begin position="305"/>
        <end position="322"/>
    </location>
</feature>
<evidence type="ECO:0000259" key="9">
    <source>
        <dbReference type="Pfam" id="PF06808"/>
    </source>
</evidence>
<feature type="transmembrane region" description="Helical" evidence="8">
    <location>
        <begin position="393"/>
        <end position="412"/>
    </location>
</feature>
<feature type="transmembrane region" description="Helical" evidence="8">
    <location>
        <begin position="234"/>
        <end position="255"/>
    </location>
</feature>
<feature type="domain" description="TRAP C4-dicarboxylate transport system permease DctM subunit" evidence="9">
    <location>
        <begin position="270"/>
        <end position="653"/>
    </location>
</feature>
<feature type="transmembrane region" description="Helical" evidence="8">
    <location>
        <begin position="193"/>
        <end position="213"/>
    </location>
</feature>
<dbReference type="KEGG" id="lkm:EFP84_00470"/>
<evidence type="ECO:0000256" key="6">
    <source>
        <dbReference type="ARBA" id="ARBA00023136"/>
    </source>
</evidence>
<proteinExistence type="predicted"/>
<dbReference type="RefSeq" id="WP_123178919.1">
    <property type="nucleotide sequence ID" value="NZ_CP033614.1"/>
</dbReference>
<evidence type="ECO:0000256" key="8">
    <source>
        <dbReference type="SAM" id="Phobius"/>
    </source>
</evidence>
<feature type="transmembrane region" description="Helical" evidence="8">
    <location>
        <begin position="637"/>
        <end position="658"/>
    </location>
</feature>
<feature type="transmembrane region" description="Helical" evidence="8">
    <location>
        <begin position="357"/>
        <end position="381"/>
    </location>
</feature>
<dbReference type="Pfam" id="PF06808">
    <property type="entry name" value="DctM"/>
    <property type="match status" value="1"/>
</dbReference>
<feature type="transmembrane region" description="Helical" evidence="8">
    <location>
        <begin position="436"/>
        <end position="455"/>
    </location>
</feature>
<evidence type="ECO:0000256" key="1">
    <source>
        <dbReference type="ARBA" id="ARBA00004429"/>
    </source>
</evidence>
<reference evidence="10 11" key="1">
    <citation type="submission" date="2018-11" db="EMBL/GenBank/DDBJ databases">
        <title>Complete genome sequence of Leptospira kmetyi isolate LS 001/16 from soil sample associated with a leptospirosis patient in Kelantan.</title>
        <authorList>
            <person name="Muhammad Yusoff F."/>
            <person name="Muhammad Yusoff S."/>
            <person name="Ahmad M.N."/>
            <person name="Yusof N.Y."/>
            <person name="Aziah I."/>
        </authorList>
    </citation>
    <scope>NUCLEOTIDE SEQUENCE [LARGE SCALE GENOMIC DNA]</scope>
    <source>
        <strain evidence="10 11">LS 001/16</strain>
    </source>
</reference>
<feature type="transmembrane region" description="Helical" evidence="8">
    <location>
        <begin position="509"/>
        <end position="526"/>
    </location>
</feature>
<sequence length="664" mass="73461">MAKKIVSWAVLLFLFVPLIQSFGQLVQARMLELGESIWPRYAEIRIHCIASEINSLQKVEVSASDSALLEELDLGTDSPSKSKTTPKKEEATNTAASSVLPPMELSLGQKLYCGTERKLSSITIFAIDYIPMTMVVLLLVAGIVSTTRRYHIALKNPENKKEELASELSQIFANGILIFSAASMLPFSKGVDAQIQILWIVGLLFLSALNLYNIRNSEFTHIPKDQEKSRISEILLAIPLYCWMATVCGIYFTLIEYHPAGLAIYLQKLTAHATLYIQIGLYVWTGILLRDTSLGRRFFDLLKPWKLPAELLAVIVVIAAALPTAYSGASGIVVLALGATIFVELRRAGATQERALAATAMSGSLGVVLPPCLLVVIVASLNLDVTTDELFYWGWRVFAVSTTLFLVVSWFLRKDSWKIQPEQDALKTTWSVFKPFSLYILIAVVIVGVLVFGLNTHFDEHTAPYMLPIAMLALIYWDHKQSQKEHHPASGARDVVKISRTSYDTGSHLGALLMLMGLSACMGGVFERSNIINLFPTQLGSPLSAMIILTIALVIIGMLMDPYGAVILVSVTLYPIAKANGIHPLNFWMTALVSFELGYLTPPVALNHLLTKHVVREYLEKEPEVHHASFFARYERVIVPIIVLFLTLIVTAFGPILVQGWGSR</sequence>
<dbReference type="GO" id="GO:0005886">
    <property type="term" value="C:plasma membrane"/>
    <property type="evidence" value="ECO:0007669"/>
    <property type="project" value="UniProtKB-SubCell"/>
</dbReference>
<evidence type="ECO:0000256" key="4">
    <source>
        <dbReference type="ARBA" id="ARBA00022692"/>
    </source>
</evidence>
<evidence type="ECO:0000256" key="3">
    <source>
        <dbReference type="ARBA" id="ARBA00022519"/>
    </source>
</evidence>
<dbReference type="PANTHER" id="PTHR33362">
    <property type="entry name" value="SIALIC ACID TRAP TRANSPORTER PERMEASE PROTEIN SIAT-RELATED"/>
    <property type="match status" value="1"/>
</dbReference>
<evidence type="ECO:0000256" key="5">
    <source>
        <dbReference type="ARBA" id="ARBA00022989"/>
    </source>
</evidence>
<keyword evidence="3" id="KW-0997">Cell inner membrane</keyword>
<dbReference type="AlphaFoldDB" id="A0AAD0UJQ7"/>
<gene>
    <name evidence="10" type="ORF">EFP84_00470</name>
</gene>
<dbReference type="Proteomes" id="UP000276407">
    <property type="component" value="Chromosome 1"/>
</dbReference>
<dbReference type="EMBL" id="CP033614">
    <property type="protein sequence ID" value="AYV54121.1"/>
    <property type="molecule type" value="Genomic_DNA"/>
</dbReference>